<comment type="function">
    <text evidence="5">Also displays a weak uracil phosphoribosyltransferase activity which is not physiologically significant.</text>
</comment>
<dbReference type="EC" id="2.4.2.9" evidence="5"/>
<evidence type="ECO:0000256" key="3">
    <source>
        <dbReference type="ARBA" id="ARBA00023015"/>
    </source>
</evidence>
<dbReference type="GO" id="GO:0003723">
    <property type="term" value="F:RNA binding"/>
    <property type="evidence" value="ECO:0007669"/>
    <property type="project" value="UniProtKB-UniRule"/>
</dbReference>
<evidence type="ECO:0000313" key="8">
    <source>
        <dbReference type="Proteomes" id="UP000184251"/>
    </source>
</evidence>
<accession>A0A1M4VHS5</accession>
<comment type="function">
    <text evidence="5">Regulates transcriptional attenuation of the pyrimidine nucleotide (pyr) operon by binding in a uridine-dependent manner to specific sites on pyr mRNA. This disrupts an antiterminator hairpin in the RNA and favors formation of a downstream transcription terminator, leading to a reduced expression of downstream genes.</text>
</comment>
<dbReference type="CDD" id="cd06223">
    <property type="entry name" value="PRTases_typeI"/>
    <property type="match status" value="1"/>
</dbReference>
<dbReference type="OrthoDB" id="9802227at2"/>
<protein>
    <recommendedName>
        <fullName evidence="5">Bifunctional protein PyrR</fullName>
    </recommendedName>
    <domain>
        <recommendedName>
            <fullName evidence="5">Pyrimidine operon regulatory protein</fullName>
        </recommendedName>
    </domain>
    <domain>
        <recommendedName>
            <fullName evidence="5">Uracil phosphoribosyltransferase</fullName>
            <shortName evidence="5">UPRTase</shortName>
            <ecNumber evidence="5">2.4.2.9</ecNumber>
        </recommendedName>
    </domain>
</protein>
<keyword evidence="3 5" id="KW-0805">Transcription regulation</keyword>
<comment type="catalytic activity">
    <reaction evidence="5">
        <text>UMP + diphosphate = 5-phospho-alpha-D-ribose 1-diphosphate + uracil</text>
        <dbReference type="Rhea" id="RHEA:13017"/>
        <dbReference type="ChEBI" id="CHEBI:17568"/>
        <dbReference type="ChEBI" id="CHEBI:33019"/>
        <dbReference type="ChEBI" id="CHEBI:57865"/>
        <dbReference type="ChEBI" id="CHEBI:58017"/>
        <dbReference type="EC" id="2.4.2.9"/>
    </reaction>
</comment>
<comment type="subunit">
    <text evidence="5">Homodimer and homohexamer; in equilibrium.</text>
</comment>
<feature type="short sequence motif" description="PRPP-binding" evidence="5">
    <location>
        <begin position="97"/>
        <end position="109"/>
    </location>
</feature>
<evidence type="ECO:0000256" key="4">
    <source>
        <dbReference type="ARBA" id="ARBA00023163"/>
    </source>
</evidence>
<dbReference type="PANTHER" id="PTHR11608">
    <property type="entry name" value="BIFUNCTIONAL PROTEIN PYRR"/>
    <property type="match status" value="1"/>
</dbReference>
<organism evidence="7 8">
    <name type="scientific">Alkalibacter saccharofermentans DSM 14828</name>
    <dbReference type="NCBI Taxonomy" id="1120975"/>
    <lineage>
        <taxon>Bacteria</taxon>
        <taxon>Bacillati</taxon>
        <taxon>Bacillota</taxon>
        <taxon>Clostridia</taxon>
        <taxon>Eubacteriales</taxon>
        <taxon>Eubacteriaceae</taxon>
        <taxon>Alkalibacter</taxon>
    </lineage>
</organism>
<comment type="similarity">
    <text evidence="1 5">Belongs to the purine/pyrimidine phosphoribosyltransferase family. PyrR subfamily.</text>
</comment>
<dbReference type="PANTHER" id="PTHR11608:SF0">
    <property type="entry name" value="BIFUNCTIONAL PROTEIN PYRR"/>
    <property type="match status" value="1"/>
</dbReference>
<dbReference type="GO" id="GO:0006353">
    <property type="term" value="P:DNA-templated transcription termination"/>
    <property type="evidence" value="ECO:0007669"/>
    <property type="project" value="UniProtKB-UniRule"/>
</dbReference>
<dbReference type="NCBIfam" id="NF003549">
    <property type="entry name" value="PRK05205.1-5"/>
    <property type="match status" value="1"/>
</dbReference>
<evidence type="ECO:0000256" key="1">
    <source>
        <dbReference type="ARBA" id="ARBA00005565"/>
    </source>
</evidence>
<dbReference type="InterPro" id="IPR029057">
    <property type="entry name" value="PRTase-like"/>
</dbReference>
<dbReference type="NCBIfam" id="NF003548">
    <property type="entry name" value="PRK05205.1-4"/>
    <property type="match status" value="1"/>
</dbReference>
<dbReference type="RefSeq" id="WP_073269987.1">
    <property type="nucleotide sequence ID" value="NZ_FQTU01000005.1"/>
</dbReference>
<dbReference type="EMBL" id="FQTU01000005">
    <property type="protein sequence ID" value="SHE68566.1"/>
    <property type="molecule type" value="Genomic_DNA"/>
</dbReference>
<name>A0A1M4VHS5_9FIRM</name>
<reference evidence="7 8" key="1">
    <citation type="submission" date="2016-11" db="EMBL/GenBank/DDBJ databases">
        <authorList>
            <person name="Jaros S."/>
            <person name="Januszkiewicz K."/>
            <person name="Wedrychowicz H."/>
        </authorList>
    </citation>
    <scope>NUCLEOTIDE SEQUENCE [LARGE SCALE GENOMIC DNA]</scope>
    <source>
        <strain evidence="7 8">DSM 14828</strain>
    </source>
</reference>
<proteinExistence type="inferred from homology"/>
<dbReference type="AlphaFoldDB" id="A0A1M4VHS5"/>
<keyword evidence="8" id="KW-1185">Reference proteome</keyword>
<dbReference type="Pfam" id="PF00156">
    <property type="entry name" value="Pribosyltran"/>
    <property type="match status" value="1"/>
</dbReference>
<dbReference type="FunFam" id="3.40.50.2020:FF:000020">
    <property type="entry name" value="Bifunctional protein PyrR"/>
    <property type="match status" value="1"/>
</dbReference>
<keyword evidence="4 5" id="KW-0804">Transcription</keyword>
<evidence type="ECO:0000256" key="2">
    <source>
        <dbReference type="ARBA" id="ARBA00022472"/>
    </source>
</evidence>
<dbReference type="InterPro" id="IPR000836">
    <property type="entry name" value="PRTase_dom"/>
</dbReference>
<dbReference type="Gene3D" id="3.40.50.2020">
    <property type="match status" value="1"/>
</dbReference>
<evidence type="ECO:0000313" key="7">
    <source>
        <dbReference type="EMBL" id="SHE68566.1"/>
    </source>
</evidence>
<keyword evidence="5 7" id="KW-0328">Glycosyltransferase</keyword>
<dbReference type="GO" id="GO:0004845">
    <property type="term" value="F:uracil phosphoribosyltransferase activity"/>
    <property type="evidence" value="ECO:0007669"/>
    <property type="project" value="UniProtKB-UniRule"/>
</dbReference>
<dbReference type="Proteomes" id="UP000184251">
    <property type="component" value="Unassembled WGS sequence"/>
</dbReference>
<dbReference type="InterPro" id="IPR050137">
    <property type="entry name" value="PyrR_bifunctional"/>
</dbReference>
<sequence>MSNIIEIMDSSALNRAITRISHEIVEKNKGTKDLVILGIKTRGMPIAKRIAANIESFESSKVELGSVDITEYRDDRAKEENGILRSRIDLEVKDKNVVLVDDVIYTGRTCRAAINAVMDAGRPQKIQLAVIVDRGHRELPIRPDYTGKNVPTSREEMIHVLLKEQDGKDVVILTKFEGGEE</sequence>
<dbReference type="HAMAP" id="MF_01219">
    <property type="entry name" value="PyrR"/>
    <property type="match status" value="1"/>
</dbReference>
<dbReference type="SUPFAM" id="SSF53271">
    <property type="entry name" value="PRTase-like"/>
    <property type="match status" value="1"/>
</dbReference>
<keyword evidence="2 5" id="KW-0806">Transcription termination</keyword>
<gene>
    <name evidence="5" type="primary">pyrR</name>
    <name evidence="7" type="ORF">SAMN02746064_01000</name>
</gene>
<feature type="domain" description="Phosphoribosyltransferase" evidence="6">
    <location>
        <begin position="7"/>
        <end position="150"/>
    </location>
</feature>
<evidence type="ECO:0000259" key="6">
    <source>
        <dbReference type="Pfam" id="PF00156"/>
    </source>
</evidence>
<dbReference type="InterPro" id="IPR023050">
    <property type="entry name" value="PyrR"/>
</dbReference>
<keyword evidence="5" id="KW-0694">RNA-binding</keyword>
<keyword evidence="5 7" id="KW-0808">Transferase</keyword>
<dbReference type="STRING" id="1120975.SAMN02746064_01000"/>
<evidence type="ECO:0000256" key="5">
    <source>
        <dbReference type="HAMAP-Rule" id="MF_01219"/>
    </source>
</evidence>